<name>A0ABP8FX60_9BACT</name>
<feature type="domain" description="PorZ N-terminal beta-propeller" evidence="2">
    <location>
        <begin position="53"/>
        <end position="210"/>
    </location>
</feature>
<dbReference type="InterPro" id="IPR048954">
    <property type="entry name" value="PorZ_N"/>
</dbReference>
<dbReference type="RefSeq" id="WP_345168344.1">
    <property type="nucleotide sequence ID" value="NZ_BAABGX010000003.1"/>
</dbReference>
<feature type="chain" id="PRO_5046265030" evidence="1">
    <location>
        <begin position="25"/>
        <end position="768"/>
    </location>
</feature>
<dbReference type="InterPro" id="IPR015943">
    <property type="entry name" value="WD40/YVTN_repeat-like_dom_sf"/>
</dbReference>
<proteinExistence type="predicted"/>
<evidence type="ECO:0000256" key="1">
    <source>
        <dbReference type="SAM" id="SignalP"/>
    </source>
</evidence>
<gene>
    <name evidence="3" type="ORF">GCM10023183_31860</name>
</gene>
<evidence type="ECO:0000313" key="4">
    <source>
        <dbReference type="Proteomes" id="UP001501844"/>
    </source>
</evidence>
<dbReference type="Proteomes" id="UP001501844">
    <property type="component" value="Unassembled WGS sequence"/>
</dbReference>
<dbReference type="SUPFAM" id="SSF101898">
    <property type="entry name" value="NHL repeat"/>
    <property type="match status" value="1"/>
</dbReference>
<dbReference type="Pfam" id="PF21544">
    <property type="entry name" value="PorZ_N_b_propeller"/>
    <property type="match status" value="1"/>
</dbReference>
<protein>
    <submittedName>
        <fullName evidence="3">Two-component regulator propeller domain-containing protein</fullName>
    </submittedName>
</protein>
<comment type="caution">
    <text evidence="3">The sequence shown here is derived from an EMBL/GenBank/DDBJ whole genome shotgun (WGS) entry which is preliminary data.</text>
</comment>
<keyword evidence="4" id="KW-1185">Reference proteome</keyword>
<feature type="signal peptide" evidence="1">
    <location>
        <begin position="1"/>
        <end position="24"/>
    </location>
</feature>
<reference evidence="4" key="1">
    <citation type="journal article" date="2019" name="Int. J. Syst. Evol. Microbiol.">
        <title>The Global Catalogue of Microorganisms (GCM) 10K type strain sequencing project: providing services to taxonomists for standard genome sequencing and annotation.</title>
        <authorList>
            <consortium name="The Broad Institute Genomics Platform"/>
            <consortium name="The Broad Institute Genome Sequencing Center for Infectious Disease"/>
            <person name="Wu L."/>
            <person name="Ma J."/>
        </authorList>
    </citation>
    <scope>NUCLEOTIDE SEQUENCE [LARGE SCALE GENOMIC DNA]</scope>
    <source>
        <strain evidence="4">JCM 17917</strain>
    </source>
</reference>
<dbReference type="InterPro" id="IPR011110">
    <property type="entry name" value="Reg_prop"/>
</dbReference>
<dbReference type="Gene3D" id="2.130.10.10">
    <property type="entry name" value="YVTN repeat-like/Quinoprotein amine dehydrogenase"/>
    <property type="match status" value="2"/>
</dbReference>
<organism evidence="3 4">
    <name type="scientific">Nibribacter koreensis</name>
    <dbReference type="NCBI Taxonomy" id="1084519"/>
    <lineage>
        <taxon>Bacteria</taxon>
        <taxon>Pseudomonadati</taxon>
        <taxon>Bacteroidota</taxon>
        <taxon>Cytophagia</taxon>
        <taxon>Cytophagales</taxon>
        <taxon>Hymenobacteraceae</taxon>
        <taxon>Nibribacter</taxon>
    </lineage>
</organism>
<evidence type="ECO:0000259" key="2">
    <source>
        <dbReference type="Pfam" id="PF21544"/>
    </source>
</evidence>
<evidence type="ECO:0000313" key="3">
    <source>
        <dbReference type="EMBL" id="GAA4312683.1"/>
    </source>
</evidence>
<keyword evidence="1" id="KW-0732">Signal</keyword>
<dbReference type="SUPFAM" id="SSF63829">
    <property type="entry name" value="Calcium-dependent phosphotriesterase"/>
    <property type="match status" value="2"/>
</dbReference>
<sequence length="768" mass="82899">MVLSSAKFWMSFLCAWVLAFAAQAQSSTLPIGSWRLHVPNNRAKALTETPTSIYVATEDGFFKLLKEDNSLQVLTRTDGFSDVNLSSVRYDSASATLVVAYENTNLDLVQDGKIKNITDLLRKQLAGVKTIHHLYTHQKKAYLSTSFGLVVVDLVKLEVKDTYSNLGPQGEGVQVYSSTVLKDSLFITSSMGVMATSLQNANLLDYRAWRRFTAAQGLPAQATDNARTISAFQGKVYVGVNGSGLYQYQNNTWQRAPFSTPDNQFAAIETNGVRLVLASGPNVVEANANGQATVYTNQLITSARMAIPAKDGSLWVADYVNGLVQLKNNSAQAFAPNGPAFVDVFSLYAENNTLTVLGGGFNQSYLQAGSNAGFYQYQDGQWTSYNRFSGGQFPSNVRDLVAAVRNPVTGKFYLASYGGGLLEWDGLNKVTLYNETNSPLRSAIPGNQDFVRITSLAVDPQGHLWVVNRNQQANAAGLFELLPDGTWKAHPFNFQFSNALDKIVIDNEGYKWLTVSTNAPGAGLVVYNDLDKTYRYLGAAGEGGLPSPQVYSLAVDNKGEIWVGTGAGVAVFSSGADVFSSNAANAYLPIYERRPLLQGQVVRSIAIDGGNRKWIGTDNGVWLFNETGEEMISNFTTRNSPLPSDKIRDIAINHATGEVFIGTEAGIAAYRGAATKTEAVSKDCLQVFPNPVRVGYAGSIGISGLPNNGWVKITDASGKLVFEGKSNGGTFPWNGRDYKGNKAKPGVYVVLAGSDDGAETCSTKIAVQ</sequence>
<accession>A0ABP8FX60</accession>
<dbReference type="EMBL" id="BAABGX010000003">
    <property type="protein sequence ID" value="GAA4312683.1"/>
    <property type="molecule type" value="Genomic_DNA"/>
</dbReference>
<dbReference type="Pfam" id="PF07494">
    <property type="entry name" value="Reg_prop"/>
    <property type="match status" value="1"/>
</dbReference>